<organism evidence="2 3">
    <name type="scientific">Neolewinella litorea</name>
    <dbReference type="NCBI Taxonomy" id="2562452"/>
    <lineage>
        <taxon>Bacteria</taxon>
        <taxon>Pseudomonadati</taxon>
        <taxon>Bacteroidota</taxon>
        <taxon>Saprospiria</taxon>
        <taxon>Saprospirales</taxon>
        <taxon>Lewinellaceae</taxon>
        <taxon>Neolewinella</taxon>
    </lineage>
</organism>
<accession>A0A4S4NFW7</accession>
<evidence type="ECO:0008006" key="4">
    <source>
        <dbReference type="Google" id="ProtNLM"/>
    </source>
</evidence>
<dbReference type="InterPro" id="IPR011990">
    <property type="entry name" value="TPR-like_helical_dom_sf"/>
</dbReference>
<sequence length="380" mass="42819">MQNGRLLAELRKHYAAHLSDYLQWAAEQEYPLAEARLNYRRALIAWYEASKRSDDPYTGDVFTYLTTIAERYFTGQSVRTGEFPLGESPLDYLPKTIKLDEPGRELLKLLNERSDCRELLLLADYHELEPHVIARVLDREDEAEEVAADIASCRRALETDFSGGTLLYTPVITVAGRQDLMETLGREPAPAEEVTAPAPPPPQAVKLSPRQRWKLNAPTPGIVLAGLLTGILLWLAYDTFYAQASPEGLYATYFTPYPNHFATTPPTTAEERDLNQILTYYDRGDYRTAYEELLPTADAYPAAPLYLGVSALALDDPARARQWLARLPVDSPFHDAARWYDALAVLALGNRPQARTQLKRIADDPSHPYRQRAVELLGEL</sequence>
<proteinExistence type="predicted"/>
<evidence type="ECO:0000313" key="2">
    <source>
        <dbReference type="EMBL" id="THH37705.1"/>
    </source>
</evidence>
<dbReference type="RefSeq" id="WP_136459898.1">
    <property type="nucleotide sequence ID" value="NZ_SRSF01000006.1"/>
</dbReference>
<gene>
    <name evidence="2" type="ORF">E4021_13500</name>
</gene>
<reference evidence="2 3" key="1">
    <citation type="submission" date="2019-04" db="EMBL/GenBank/DDBJ databases">
        <title>Lewinella litorea sp. nov., isolated from a marine sand.</title>
        <authorList>
            <person name="Yoon J.-H."/>
        </authorList>
    </citation>
    <scope>NUCLEOTIDE SEQUENCE [LARGE SCALE GENOMIC DNA]</scope>
    <source>
        <strain evidence="2 3">HSMS-39</strain>
    </source>
</reference>
<keyword evidence="3" id="KW-1185">Reference proteome</keyword>
<dbReference type="Proteomes" id="UP000308528">
    <property type="component" value="Unassembled WGS sequence"/>
</dbReference>
<dbReference type="OrthoDB" id="1489449at2"/>
<dbReference type="EMBL" id="SRSF01000006">
    <property type="protein sequence ID" value="THH37705.1"/>
    <property type="molecule type" value="Genomic_DNA"/>
</dbReference>
<dbReference type="Gene3D" id="1.25.40.10">
    <property type="entry name" value="Tetratricopeptide repeat domain"/>
    <property type="match status" value="1"/>
</dbReference>
<protein>
    <recommendedName>
        <fullName evidence="4">Tetratricopeptide repeat protein</fullName>
    </recommendedName>
</protein>
<name>A0A4S4NFW7_9BACT</name>
<dbReference type="AlphaFoldDB" id="A0A4S4NFW7"/>
<feature type="region of interest" description="Disordered" evidence="1">
    <location>
        <begin position="188"/>
        <end position="208"/>
    </location>
</feature>
<comment type="caution">
    <text evidence="2">The sequence shown here is derived from an EMBL/GenBank/DDBJ whole genome shotgun (WGS) entry which is preliminary data.</text>
</comment>
<evidence type="ECO:0000313" key="3">
    <source>
        <dbReference type="Proteomes" id="UP000308528"/>
    </source>
</evidence>
<evidence type="ECO:0000256" key="1">
    <source>
        <dbReference type="SAM" id="MobiDB-lite"/>
    </source>
</evidence>